<proteinExistence type="predicted"/>
<comment type="caution">
    <text evidence="1">The sequence shown here is derived from an EMBL/GenBank/DDBJ whole genome shotgun (WGS) entry which is preliminary data.</text>
</comment>
<evidence type="ECO:0000313" key="2">
    <source>
        <dbReference type="Proteomes" id="UP000249886"/>
    </source>
</evidence>
<dbReference type="SUPFAM" id="SSF51971">
    <property type="entry name" value="Nucleotide-binding domain"/>
    <property type="match status" value="1"/>
</dbReference>
<accession>A0A6H9XU15</accession>
<sequence length="151" mass="16626">MPHLRIAVIGAGAAGLYTSDLLMRCSVPLHVDLIDAAPTPLGLDLHYRSPRRTKSTVRVLGNVAVSVDKLRPLYDAVIVADFTHDFAAQFAVSTAVFGPSHRTDYRDVTDYLDEQSVPYTEWLEALDLPTGRSLADWRHTLKIARGVPVCV</sequence>
<name>A0A6H9XU15_9CORY</name>
<dbReference type="EMBL" id="UARK01000011">
    <property type="protein sequence ID" value="SPW28664.1"/>
    <property type="molecule type" value="Genomic_DNA"/>
</dbReference>
<gene>
    <name evidence="1" type="ORF">NCTC10254_01610</name>
</gene>
<dbReference type="PRINTS" id="PR00419">
    <property type="entry name" value="ADXRDTASE"/>
</dbReference>
<protein>
    <submittedName>
        <fullName evidence="1">Putative oxidoreductase</fullName>
    </submittedName>
</protein>
<evidence type="ECO:0000313" key="1">
    <source>
        <dbReference type="EMBL" id="SPW28664.1"/>
    </source>
</evidence>
<dbReference type="Proteomes" id="UP000249886">
    <property type="component" value="Unassembled WGS sequence"/>
</dbReference>
<reference evidence="1 2" key="1">
    <citation type="submission" date="2018-06" db="EMBL/GenBank/DDBJ databases">
        <authorList>
            <consortium name="Pathogen Informatics"/>
            <person name="Doyle S."/>
        </authorList>
    </citation>
    <scope>NUCLEOTIDE SEQUENCE [LARGE SCALE GENOMIC DNA]</scope>
    <source>
        <strain evidence="1 2">NCTC10254</strain>
    </source>
</reference>
<dbReference type="GeneID" id="84573542"/>
<organism evidence="1 2">
    <name type="scientific">Corynebacterium matruchotii</name>
    <dbReference type="NCBI Taxonomy" id="43768"/>
    <lineage>
        <taxon>Bacteria</taxon>
        <taxon>Bacillati</taxon>
        <taxon>Actinomycetota</taxon>
        <taxon>Actinomycetes</taxon>
        <taxon>Mycobacteriales</taxon>
        <taxon>Corynebacteriaceae</taxon>
        <taxon>Corynebacterium</taxon>
    </lineage>
</organism>
<dbReference type="AlphaFoldDB" id="A0A6H9XU15"/>
<dbReference type="Gene3D" id="3.40.50.720">
    <property type="entry name" value="NAD(P)-binding Rossmann-like Domain"/>
    <property type="match status" value="1"/>
</dbReference>
<dbReference type="RefSeq" id="WP_005525349.1">
    <property type="nucleotide sequence ID" value="NZ_CAUVSC010000001.1"/>
</dbReference>